<dbReference type="InterPro" id="IPR006202">
    <property type="entry name" value="Neur_chan_lig-bd"/>
</dbReference>
<feature type="domain" description="Neurotransmitter-gated ion-channel ligand-binding" evidence="1">
    <location>
        <begin position="1"/>
        <end position="46"/>
    </location>
</feature>
<name>A0AAD5QEY2_PARTN</name>
<evidence type="ECO:0000313" key="2">
    <source>
        <dbReference type="EMBL" id="KAJ1348792.1"/>
    </source>
</evidence>
<reference evidence="2" key="1">
    <citation type="submission" date="2021-06" db="EMBL/GenBank/DDBJ databases">
        <title>Parelaphostrongylus tenuis whole genome reference sequence.</title>
        <authorList>
            <person name="Garwood T.J."/>
            <person name="Larsen P.A."/>
            <person name="Fountain-Jones N.M."/>
            <person name="Garbe J.R."/>
            <person name="Macchietto M.G."/>
            <person name="Kania S.A."/>
            <person name="Gerhold R.W."/>
            <person name="Richards J.E."/>
            <person name="Wolf T.M."/>
        </authorList>
    </citation>
    <scope>NUCLEOTIDE SEQUENCE</scope>
    <source>
        <strain evidence="2">MNPRO001-30</strain>
        <tissue evidence="2">Meninges</tissue>
    </source>
</reference>
<proteinExistence type="predicted"/>
<dbReference type="Proteomes" id="UP001196413">
    <property type="component" value="Unassembled WGS sequence"/>
</dbReference>
<accession>A0AAD5QEY2</accession>
<organism evidence="2 3">
    <name type="scientific">Parelaphostrongylus tenuis</name>
    <name type="common">Meningeal worm</name>
    <dbReference type="NCBI Taxonomy" id="148309"/>
    <lineage>
        <taxon>Eukaryota</taxon>
        <taxon>Metazoa</taxon>
        <taxon>Ecdysozoa</taxon>
        <taxon>Nematoda</taxon>
        <taxon>Chromadorea</taxon>
        <taxon>Rhabditida</taxon>
        <taxon>Rhabditina</taxon>
        <taxon>Rhabditomorpha</taxon>
        <taxon>Strongyloidea</taxon>
        <taxon>Metastrongylidae</taxon>
        <taxon>Parelaphostrongylus</taxon>
    </lineage>
</organism>
<protein>
    <submittedName>
        <fullName evidence="2">GPI-anchor transamidase subunit gab1</fullName>
    </submittedName>
</protein>
<evidence type="ECO:0000313" key="3">
    <source>
        <dbReference type="Proteomes" id="UP001196413"/>
    </source>
</evidence>
<dbReference type="EMBL" id="JAHQIW010000561">
    <property type="protein sequence ID" value="KAJ1348792.1"/>
    <property type="molecule type" value="Genomic_DNA"/>
</dbReference>
<gene>
    <name evidence="2" type="primary">GAB1</name>
    <name evidence="2" type="ORF">KIN20_004185</name>
</gene>
<dbReference type="Gene3D" id="2.70.170.10">
    <property type="entry name" value="Neurotransmitter-gated ion-channel ligand-binding domain"/>
    <property type="match status" value="1"/>
</dbReference>
<comment type="caution">
    <text evidence="2">The sequence shown here is derived from an EMBL/GenBank/DDBJ whole genome shotgun (WGS) entry which is preliminary data.</text>
</comment>
<sequence length="52" mass="6112">MDIIIASFDSISEVNMDYTITMYLHQYWTDERLSWSSDVPINEMTLSGEFSQ</sequence>
<keyword evidence="3" id="KW-1185">Reference proteome</keyword>
<dbReference type="AlphaFoldDB" id="A0AAD5QEY2"/>
<evidence type="ECO:0000259" key="1">
    <source>
        <dbReference type="Pfam" id="PF02931"/>
    </source>
</evidence>
<dbReference type="SUPFAM" id="SSF63712">
    <property type="entry name" value="Nicotinic receptor ligand binding domain-like"/>
    <property type="match status" value="1"/>
</dbReference>
<dbReference type="GO" id="GO:0005230">
    <property type="term" value="F:extracellular ligand-gated monoatomic ion channel activity"/>
    <property type="evidence" value="ECO:0007669"/>
    <property type="project" value="InterPro"/>
</dbReference>
<dbReference type="GO" id="GO:0016020">
    <property type="term" value="C:membrane"/>
    <property type="evidence" value="ECO:0007669"/>
    <property type="project" value="InterPro"/>
</dbReference>
<dbReference type="Pfam" id="PF02931">
    <property type="entry name" value="Neur_chan_LBD"/>
    <property type="match status" value="1"/>
</dbReference>
<dbReference type="InterPro" id="IPR036734">
    <property type="entry name" value="Neur_chan_lig-bd_sf"/>
</dbReference>